<keyword evidence="2" id="KW-1185">Reference proteome</keyword>
<dbReference type="EMBL" id="JBHFNT010000216">
    <property type="protein sequence ID" value="MFB2837603.1"/>
    <property type="molecule type" value="Genomic_DNA"/>
</dbReference>
<sequence>MGQSLHFQRIKCFDVKTIEKFNYEDILRTLVALLGKEKSEIDETIYSLVFEPIEEISTYISANEPKLEKLLGTGAKNLLHPNSRCYLVTEELWKVIEEMIWELAISALKSSEQSQETSKEYFKDLGILTILYTQKILMVEAS</sequence>
<proteinExistence type="predicted"/>
<organism evidence="1 2">
    <name type="scientific">Floridaenema evergladense BLCC-F167</name>
    <dbReference type="NCBI Taxonomy" id="3153639"/>
    <lineage>
        <taxon>Bacteria</taxon>
        <taxon>Bacillati</taxon>
        <taxon>Cyanobacteriota</taxon>
        <taxon>Cyanophyceae</taxon>
        <taxon>Oscillatoriophycideae</taxon>
        <taxon>Aerosakkonematales</taxon>
        <taxon>Aerosakkonemataceae</taxon>
        <taxon>Floridanema</taxon>
        <taxon>Floridanema evergladense</taxon>
    </lineage>
</organism>
<reference evidence="1 2" key="1">
    <citation type="submission" date="2024-09" db="EMBL/GenBank/DDBJ databases">
        <title>Floridaenema gen nov. (Aerosakkonemataceae, Aerosakkonematales ord. nov., Cyanobacteria) from benthic tropical and subtropical fresh waters, with the description of four new species.</title>
        <authorList>
            <person name="Moretto J.A."/>
            <person name="Berthold D.E."/>
            <person name="Lefler F.W."/>
            <person name="Huang I.-S."/>
            <person name="Laughinghouse H. IV."/>
        </authorList>
    </citation>
    <scope>NUCLEOTIDE SEQUENCE [LARGE SCALE GENOMIC DNA]</scope>
    <source>
        <strain evidence="1 2">BLCC-F167</strain>
    </source>
</reference>
<protein>
    <submittedName>
        <fullName evidence="1">Uncharacterized protein</fullName>
    </submittedName>
</protein>
<dbReference type="Proteomes" id="UP001576780">
    <property type="component" value="Unassembled WGS sequence"/>
</dbReference>
<comment type="caution">
    <text evidence="1">The sequence shown here is derived from an EMBL/GenBank/DDBJ whole genome shotgun (WGS) entry which is preliminary data.</text>
</comment>
<gene>
    <name evidence="1" type="ORF">ACE1CA_23990</name>
</gene>
<dbReference type="RefSeq" id="WP_413279946.1">
    <property type="nucleotide sequence ID" value="NZ_JBHFNT010000216.1"/>
</dbReference>
<evidence type="ECO:0000313" key="2">
    <source>
        <dbReference type="Proteomes" id="UP001576780"/>
    </source>
</evidence>
<accession>A0ABV4WSJ4</accession>
<evidence type="ECO:0000313" key="1">
    <source>
        <dbReference type="EMBL" id="MFB2837603.1"/>
    </source>
</evidence>
<name>A0ABV4WSJ4_9CYAN</name>